<dbReference type="Proteomes" id="UP000070186">
    <property type="component" value="Unassembled WGS sequence"/>
</dbReference>
<dbReference type="SUPFAM" id="SSF158472">
    <property type="entry name" value="HAMP domain-like"/>
    <property type="match status" value="1"/>
</dbReference>
<dbReference type="Gene3D" id="3.30.565.10">
    <property type="entry name" value="Histidine kinase-like ATPase, C-terminal domain"/>
    <property type="match status" value="1"/>
</dbReference>
<dbReference type="SUPFAM" id="SSF47384">
    <property type="entry name" value="Homodimeric domain of signal transducing histidine kinase"/>
    <property type="match status" value="1"/>
</dbReference>
<dbReference type="EMBL" id="LODL01000021">
    <property type="protein sequence ID" value="KXB30375.1"/>
    <property type="molecule type" value="Genomic_DNA"/>
</dbReference>
<gene>
    <name evidence="17" type="ORF">AT959_13620</name>
</gene>
<comment type="catalytic activity">
    <reaction evidence="1">
        <text>ATP + protein L-histidine = ADP + protein N-phospho-L-histidine.</text>
        <dbReference type="EC" id="2.7.13.3"/>
    </reaction>
</comment>
<dbReference type="Gene3D" id="1.10.287.130">
    <property type="match status" value="1"/>
</dbReference>
<dbReference type="Gene3D" id="6.10.340.10">
    <property type="match status" value="1"/>
</dbReference>
<dbReference type="PANTHER" id="PTHR43711:SF26">
    <property type="entry name" value="SENSOR HISTIDINE KINASE RCSC"/>
    <property type="match status" value="1"/>
</dbReference>
<evidence type="ECO:0000259" key="15">
    <source>
        <dbReference type="PROSITE" id="PS50109"/>
    </source>
</evidence>
<reference evidence="17 18" key="1">
    <citation type="submission" date="2015-12" db="EMBL/GenBank/DDBJ databases">
        <title>Nitrous oxide reduction kinetics distinguish bacteria harboring typical versus atypical NosZ.</title>
        <authorList>
            <person name="Yoon S."/>
            <person name="Nissen S."/>
            <person name="Park D."/>
            <person name="Sanford R.A."/>
            <person name="Loeffler F.E."/>
        </authorList>
    </citation>
    <scope>NUCLEOTIDE SEQUENCE [LARGE SCALE GENOMIC DNA]</scope>
    <source>
        <strain evidence="17 18">ATCC BAA-841</strain>
    </source>
</reference>
<evidence type="ECO:0000256" key="9">
    <source>
        <dbReference type="ARBA" id="ARBA00022989"/>
    </source>
</evidence>
<dbReference type="PROSITE" id="PS50109">
    <property type="entry name" value="HIS_KIN"/>
    <property type="match status" value="1"/>
</dbReference>
<dbReference type="PRINTS" id="PR00344">
    <property type="entry name" value="BCTRLSENSOR"/>
</dbReference>
<dbReference type="CDD" id="cd06225">
    <property type="entry name" value="HAMP"/>
    <property type="match status" value="1"/>
</dbReference>
<dbReference type="CDD" id="cd16922">
    <property type="entry name" value="HATPase_EvgS-ArcB-TorS-like"/>
    <property type="match status" value="1"/>
</dbReference>
<comment type="function">
    <text evidence="11">Member of the two-component regulatory system BvgS/BvgA. Phosphorylates BvgA via a four-step phosphorelay in response to environmental signals.</text>
</comment>
<keyword evidence="4" id="KW-1003">Cell membrane</keyword>
<dbReference type="PROSITE" id="PS50885">
    <property type="entry name" value="HAMP"/>
    <property type="match status" value="1"/>
</dbReference>
<dbReference type="InterPro" id="IPR003594">
    <property type="entry name" value="HATPase_dom"/>
</dbReference>
<evidence type="ECO:0000313" key="17">
    <source>
        <dbReference type="EMBL" id="KXB30375.1"/>
    </source>
</evidence>
<feature type="transmembrane region" description="Helical" evidence="14">
    <location>
        <begin position="12"/>
        <end position="34"/>
    </location>
</feature>
<dbReference type="InterPro" id="IPR003661">
    <property type="entry name" value="HisK_dim/P_dom"/>
</dbReference>
<dbReference type="Pfam" id="PF02518">
    <property type="entry name" value="HATPase_c"/>
    <property type="match status" value="1"/>
</dbReference>
<protein>
    <recommendedName>
        <fullName evidence="12">Virulence sensor protein BvgS</fullName>
        <ecNumber evidence="3">2.7.13.3</ecNumber>
    </recommendedName>
</protein>
<dbReference type="FunFam" id="1.10.287.130:FF:000001">
    <property type="entry name" value="Two-component sensor histidine kinase"/>
    <property type="match status" value="1"/>
</dbReference>
<dbReference type="InterPro" id="IPR029151">
    <property type="entry name" value="Sensor-like_sf"/>
</dbReference>
<evidence type="ECO:0000256" key="11">
    <source>
        <dbReference type="ARBA" id="ARBA00058004"/>
    </source>
</evidence>
<name>A0A133XHF7_9RHOO</name>
<evidence type="ECO:0000256" key="8">
    <source>
        <dbReference type="ARBA" id="ARBA00022777"/>
    </source>
</evidence>
<comment type="subcellular location">
    <subcellularLocation>
        <location evidence="2">Cell membrane</location>
        <topology evidence="2">Multi-pass membrane protein</topology>
    </subcellularLocation>
</comment>
<dbReference type="InterPro" id="IPR004358">
    <property type="entry name" value="Sig_transdc_His_kin-like_C"/>
</dbReference>
<evidence type="ECO:0000256" key="10">
    <source>
        <dbReference type="ARBA" id="ARBA00023012"/>
    </source>
</evidence>
<evidence type="ECO:0000256" key="14">
    <source>
        <dbReference type="SAM" id="Phobius"/>
    </source>
</evidence>
<dbReference type="SUPFAM" id="SSF55874">
    <property type="entry name" value="ATPase domain of HSP90 chaperone/DNA topoisomerase II/histidine kinase"/>
    <property type="match status" value="1"/>
</dbReference>
<feature type="domain" description="HAMP" evidence="16">
    <location>
        <begin position="552"/>
        <end position="604"/>
    </location>
</feature>
<dbReference type="InterPro" id="IPR050736">
    <property type="entry name" value="Sensor_HK_Regulatory"/>
</dbReference>
<keyword evidence="14" id="KW-0472">Membrane</keyword>
<feature type="transmembrane region" description="Helical" evidence="14">
    <location>
        <begin position="530"/>
        <end position="551"/>
    </location>
</feature>
<evidence type="ECO:0000256" key="3">
    <source>
        <dbReference type="ARBA" id="ARBA00012438"/>
    </source>
</evidence>
<feature type="domain" description="Histidine kinase" evidence="15">
    <location>
        <begin position="626"/>
        <end position="842"/>
    </location>
</feature>
<evidence type="ECO:0000256" key="4">
    <source>
        <dbReference type="ARBA" id="ARBA00022475"/>
    </source>
</evidence>
<dbReference type="Pfam" id="PF00512">
    <property type="entry name" value="HisKA"/>
    <property type="match status" value="1"/>
</dbReference>
<dbReference type="InterPro" id="IPR005467">
    <property type="entry name" value="His_kinase_dom"/>
</dbReference>
<dbReference type="GO" id="GO:0000155">
    <property type="term" value="F:phosphorelay sensor kinase activity"/>
    <property type="evidence" value="ECO:0007669"/>
    <property type="project" value="InterPro"/>
</dbReference>
<dbReference type="RefSeq" id="WP_066883939.1">
    <property type="nucleotide sequence ID" value="NZ_LODL01000021.1"/>
</dbReference>
<evidence type="ECO:0000256" key="6">
    <source>
        <dbReference type="ARBA" id="ARBA00022679"/>
    </source>
</evidence>
<evidence type="ECO:0000256" key="5">
    <source>
        <dbReference type="ARBA" id="ARBA00022553"/>
    </source>
</evidence>
<dbReference type="InterPro" id="IPR036890">
    <property type="entry name" value="HATPase_C_sf"/>
</dbReference>
<dbReference type="PANTHER" id="PTHR43711">
    <property type="entry name" value="TWO-COMPONENT HISTIDINE KINASE"/>
    <property type="match status" value="1"/>
</dbReference>
<keyword evidence="9 14" id="KW-1133">Transmembrane helix</keyword>
<dbReference type="EC" id="2.7.13.3" evidence="3"/>
<evidence type="ECO:0000256" key="13">
    <source>
        <dbReference type="SAM" id="Coils"/>
    </source>
</evidence>
<dbReference type="InterPro" id="IPR036097">
    <property type="entry name" value="HisK_dim/P_sf"/>
</dbReference>
<keyword evidence="6" id="KW-0808">Transferase</keyword>
<dbReference type="Pfam" id="PF00672">
    <property type="entry name" value="HAMP"/>
    <property type="match status" value="1"/>
</dbReference>
<accession>A0A133XHF7</accession>
<sequence length="845" mass="93477">MKLPSFLRGIRGKLIAIFILIKVVPLVLLAWFAWHAAQQLGEDVSVKAGGMADAMLDSIKAVGKTVTDDSIRALDLRSREAIEALTTDAAKEIASFLYDRDRDIRLAAGIEPSEASFRRFLSERSRPIHQHGAWKLADDGKSWLPEKTIERTAKVTRPVLPDNARDFHSRPPEYFGEAEQRPLFVEMTYIDLAGQEKIKVTSGNLTEKGLKNVVDRSNTFVKAETYFAELKKLKPGEIYVSDVIGAYVPTQFIGPYLPASLEKAGKPFQPTESAYAGTENPLGKRFRGIVRWAMPVIKSGRISGYVTLALDHDHIRQFSDRLMPTEERYTPIADAIKGNYAFLWDYKSRSISHPRDYFIVGYDPHSGLPATPWLDEELYAEWQQSGKPSHEFLAATTSFKEQNLKKKPAKALAKAGTVGLDCRYLNFSPQCDGWNAVTEHGGSGSFVIFFSGLWKLTTAAAIPYYTGQYGKTPQGFGFVTIGANVDEFHKAATETAGKINTLLAEKDNSFKSQRGAMLDDIQRSLTSTAIGLWGSTALMVLLVIGIAVWMANLLTRRITRMISGIRAFQQGDLQHRLEAQSADEMGELARSFNQMADSVEESFTRLEEAKEKAEEASRLKSAFLATVSHELRTPLNGILGFAELLNTELSDPVHKEYASIIQGSGEHLLKLVSEILDLAKIEAGEMTLTPVDLPLAEFIRETAASQRSAAQAKGIALNEELAADLPATFHVDATRLRQLLDNLLSNAIKFTVRGSVTLSVERLEQHIAFAVRDTGPGIAPEHQQAVFEKFKQLEHFLTREHGGTGLGLAIVRQLAEHMGGQVRLDSALGIGSTFTIYLPLENKHD</sequence>
<evidence type="ECO:0000256" key="2">
    <source>
        <dbReference type="ARBA" id="ARBA00004651"/>
    </source>
</evidence>
<keyword evidence="7 14" id="KW-0812">Transmembrane</keyword>
<dbReference type="SUPFAM" id="SSF103190">
    <property type="entry name" value="Sensory domain-like"/>
    <property type="match status" value="1"/>
</dbReference>
<dbReference type="SMART" id="SM00388">
    <property type="entry name" value="HisKA"/>
    <property type="match status" value="1"/>
</dbReference>
<feature type="coiled-coil region" evidence="13">
    <location>
        <begin position="596"/>
        <end position="626"/>
    </location>
</feature>
<dbReference type="SMART" id="SM00387">
    <property type="entry name" value="HATPase_c"/>
    <property type="match status" value="1"/>
</dbReference>
<keyword evidence="8 17" id="KW-0418">Kinase</keyword>
<keyword evidence="5" id="KW-0597">Phosphoprotein</keyword>
<dbReference type="FunFam" id="3.30.565.10:FF:000010">
    <property type="entry name" value="Sensor histidine kinase RcsC"/>
    <property type="match status" value="1"/>
</dbReference>
<evidence type="ECO:0000259" key="16">
    <source>
        <dbReference type="PROSITE" id="PS50885"/>
    </source>
</evidence>
<evidence type="ECO:0000256" key="12">
    <source>
        <dbReference type="ARBA" id="ARBA00070152"/>
    </source>
</evidence>
<dbReference type="InterPro" id="IPR003660">
    <property type="entry name" value="HAMP_dom"/>
</dbReference>
<dbReference type="CDD" id="cd00082">
    <property type="entry name" value="HisKA"/>
    <property type="match status" value="1"/>
</dbReference>
<dbReference type="GO" id="GO:0005886">
    <property type="term" value="C:plasma membrane"/>
    <property type="evidence" value="ECO:0007669"/>
    <property type="project" value="UniProtKB-SubCell"/>
</dbReference>
<evidence type="ECO:0000313" key="18">
    <source>
        <dbReference type="Proteomes" id="UP000070186"/>
    </source>
</evidence>
<dbReference type="SMART" id="SM00304">
    <property type="entry name" value="HAMP"/>
    <property type="match status" value="1"/>
</dbReference>
<dbReference type="Gene3D" id="3.30.450.20">
    <property type="entry name" value="PAS domain"/>
    <property type="match status" value="1"/>
</dbReference>
<comment type="caution">
    <text evidence="17">The sequence shown here is derived from an EMBL/GenBank/DDBJ whole genome shotgun (WGS) entry which is preliminary data.</text>
</comment>
<evidence type="ECO:0000256" key="1">
    <source>
        <dbReference type="ARBA" id="ARBA00000085"/>
    </source>
</evidence>
<dbReference type="AlphaFoldDB" id="A0A133XHF7"/>
<keyword evidence="18" id="KW-1185">Reference proteome</keyword>
<keyword evidence="13" id="KW-0175">Coiled coil</keyword>
<organism evidence="17 18">
    <name type="scientific">Dechloromonas denitrificans</name>
    <dbReference type="NCBI Taxonomy" id="281362"/>
    <lineage>
        <taxon>Bacteria</taxon>
        <taxon>Pseudomonadati</taxon>
        <taxon>Pseudomonadota</taxon>
        <taxon>Betaproteobacteria</taxon>
        <taxon>Rhodocyclales</taxon>
        <taxon>Azonexaceae</taxon>
        <taxon>Dechloromonas</taxon>
    </lineage>
</organism>
<evidence type="ECO:0000256" key="7">
    <source>
        <dbReference type="ARBA" id="ARBA00022692"/>
    </source>
</evidence>
<keyword evidence="10" id="KW-0902">Two-component regulatory system</keyword>
<proteinExistence type="predicted"/>
<dbReference type="STRING" id="281362.AT959_13620"/>